<evidence type="ECO:0000313" key="5">
    <source>
        <dbReference type="EMBL" id="MCO6042956.1"/>
    </source>
</evidence>
<sequence length="112" mass="12779">MQVVYRLQKASVAEVREQLSDPPSYSAVRTMLGQLERKGYVRRDRSEVTHLYLPVKSRKTAGLSALRRLIETFYPQSTGDALAALIDDSAKKLTDEDIDRLEEAIRRVRKGE</sequence>
<dbReference type="Proteomes" id="UP001155241">
    <property type="component" value="Unassembled WGS sequence"/>
</dbReference>
<evidence type="ECO:0000313" key="6">
    <source>
        <dbReference type="Proteomes" id="UP001155241"/>
    </source>
</evidence>
<dbReference type="InterPro" id="IPR005650">
    <property type="entry name" value="BlaI_family"/>
</dbReference>
<gene>
    <name evidence="5" type="ORF">NG895_03455</name>
</gene>
<dbReference type="GO" id="GO:0003677">
    <property type="term" value="F:DNA binding"/>
    <property type="evidence" value="ECO:0007669"/>
    <property type="project" value="UniProtKB-KW"/>
</dbReference>
<accession>A0A9X2JER8</accession>
<keyword evidence="2" id="KW-0805">Transcription regulation</keyword>
<dbReference type="SUPFAM" id="SSF46785">
    <property type="entry name" value="Winged helix' DNA-binding domain"/>
    <property type="match status" value="1"/>
</dbReference>
<evidence type="ECO:0000256" key="4">
    <source>
        <dbReference type="ARBA" id="ARBA00023163"/>
    </source>
</evidence>
<evidence type="ECO:0000256" key="1">
    <source>
        <dbReference type="ARBA" id="ARBA00011046"/>
    </source>
</evidence>
<name>A0A9X2JER8_9BACT</name>
<evidence type="ECO:0000256" key="2">
    <source>
        <dbReference type="ARBA" id="ARBA00023015"/>
    </source>
</evidence>
<dbReference type="InterPro" id="IPR036388">
    <property type="entry name" value="WH-like_DNA-bd_sf"/>
</dbReference>
<evidence type="ECO:0000256" key="3">
    <source>
        <dbReference type="ARBA" id="ARBA00023125"/>
    </source>
</evidence>
<keyword evidence="4" id="KW-0804">Transcription</keyword>
<reference evidence="5" key="1">
    <citation type="submission" date="2022-06" db="EMBL/GenBank/DDBJ databases">
        <title>Aeoliella straminimaris, a novel planctomycete from sediments.</title>
        <authorList>
            <person name="Vitorino I.R."/>
            <person name="Lage O.M."/>
        </authorList>
    </citation>
    <scope>NUCLEOTIDE SEQUENCE</scope>
    <source>
        <strain evidence="5">ICT_H6.2</strain>
    </source>
</reference>
<dbReference type="RefSeq" id="WP_252851056.1">
    <property type="nucleotide sequence ID" value="NZ_JAMXLR010000015.1"/>
</dbReference>
<dbReference type="EMBL" id="JAMXLR010000015">
    <property type="protein sequence ID" value="MCO6042956.1"/>
    <property type="molecule type" value="Genomic_DNA"/>
</dbReference>
<comment type="similarity">
    <text evidence="1">Belongs to the BlaI transcriptional regulatory family.</text>
</comment>
<keyword evidence="3" id="KW-0238">DNA-binding</keyword>
<protein>
    <submittedName>
        <fullName evidence="5">BlaI/MecI/CopY family transcriptional regulator</fullName>
    </submittedName>
</protein>
<dbReference type="GO" id="GO:0045892">
    <property type="term" value="P:negative regulation of DNA-templated transcription"/>
    <property type="evidence" value="ECO:0007669"/>
    <property type="project" value="InterPro"/>
</dbReference>
<dbReference type="Gene3D" id="1.10.10.10">
    <property type="entry name" value="Winged helix-like DNA-binding domain superfamily/Winged helix DNA-binding domain"/>
    <property type="match status" value="1"/>
</dbReference>
<organism evidence="5 6">
    <name type="scientific">Aeoliella straminimaris</name>
    <dbReference type="NCBI Taxonomy" id="2954799"/>
    <lineage>
        <taxon>Bacteria</taxon>
        <taxon>Pseudomonadati</taxon>
        <taxon>Planctomycetota</taxon>
        <taxon>Planctomycetia</taxon>
        <taxon>Pirellulales</taxon>
        <taxon>Lacipirellulaceae</taxon>
        <taxon>Aeoliella</taxon>
    </lineage>
</organism>
<comment type="caution">
    <text evidence="5">The sequence shown here is derived from an EMBL/GenBank/DDBJ whole genome shotgun (WGS) entry which is preliminary data.</text>
</comment>
<keyword evidence="6" id="KW-1185">Reference proteome</keyword>
<dbReference type="AlphaFoldDB" id="A0A9X2JER8"/>
<dbReference type="Pfam" id="PF03965">
    <property type="entry name" value="Penicillinase_R"/>
    <property type="match status" value="1"/>
</dbReference>
<proteinExistence type="inferred from homology"/>
<dbReference type="InterPro" id="IPR036390">
    <property type="entry name" value="WH_DNA-bd_sf"/>
</dbReference>